<dbReference type="Pfam" id="PF12833">
    <property type="entry name" value="HTH_18"/>
    <property type="match status" value="1"/>
</dbReference>
<dbReference type="Proteomes" id="UP001207742">
    <property type="component" value="Unassembled WGS sequence"/>
</dbReference>
<dbReference type="SMART" id="SM00342">
    <property type="entry name" value="HTH_ARAC"/>
    <property type="match status" value="1"/>
</dbReference>
<protein>
    <submittedName>
        <fullName evidence="5">Helix-turn-helix domain-containing protein</fullName>
    </submittedName>
</protein>
<comment type="caution">
    <text evidence="5">The sequence shown here is derived from an EMBL/GenBank/DDBJ whole genome shotgun (WGS) entry which is preliminary data.</text>
</comment>
<evidence type="ECO:0000313" key="6">
    <source>
        <dbReference type="Proteomes" id="UP001207742"/>
    </source>
</evidence>
<dbReference type="RefSeq" id="WP_264729599.1">
    <property type="nucleotide sequence ID" value="NZ_JAPDNR010000001.1"/>
</dbReference>
<dbReference type="InterPro" id="IPR050204">
    <property type="entry name" value="AraC_XylS_family_regulators"/>
</dbReference>
<reference evidence="5 6" key="1">
    <citation type="submission" date="2022-10" db="EMBL/GenBank/DDBJ databases">
        <title>Chitinophaga nivalis PC15 sp. nov., isolated from Pyeongchang county, South Korea.</title>
        <authorList>
            <person name="Trinh H.N."/>
        </authorList>
    </citation>
    <scope>NUCLEOTIDE SEQUENCE [LARGE SCALE GENOMIC DNA]</scope>
    <source>
        <strain evidence="5 6">PC14</strain>
    </source>
</reference>
<evidence type="ECO:0000256" key="2">
    <source>
        <dbReference type="ARBA" id="ARBA00023125"/>
    </source>
</evidence>
<accession>A0ABT3IJC4</accession>
<dbReference type="PANTHER" id="PTHR46796:SF13">
    <property type="entry name" value="HTH-TYPE TRANSCRIPTIONAL ACTIVATOR RHAS"/>
    <property type="match status" value="1"/>
</dbReference>
<dbReference type="PANTHER" id="PTHR46796">
    <property type="entry name" value="HTH-TYPE TRANSCRIPTIONAL ACTIVATOR RHAS-RELATED"/>
    <property type="match status" value="1"/>
</dbReference>
<dbReference type="EMBL" id="JAPDNS010000001">
    <property type="protein sequence ID" value="MCW3484080.1"/>
    <property type="molecule type" value="Genomic_DNA"/>
</dbReference>
<dbReference type="InterPro" id="IPR018060">
    <property type="entry name" value="HTH_AraC"/>
</dbReference>
<dbReference type="PROSITE" id="PS01124">
    <property type="entry name" value="HTH_ARAC_FAMILY_2"/>
    <property type="match status" value="1"/>
</dbReference>
<feature type="domain" description="HTH araC/xylS-type" evidence="4">
    <location>
        <begin position="196"/>
        <end position="270"/>
    </location>
</feature>
<dbReference type="Gene3D" id="1.10.10.60">
    <property type="entry name" value="Homeodomain-like"/>
    <property type="match status" value="1"/>
</dbReference>
<evidence type="ECO:0000259" key="4">
    <source>
        <dbReference type="PROSITE" id="PS01124"/>
    </source>
</evidence>
<dbReference type="InterPro" id="IPR046532">
    <property type="entry name" value="DUF6597"/>
</dbReference>
<gene>
    <name evidence="5" type="ORF">OL497_09260</name>
</gene>
<keyword evidence="3" id="KW-0804">Transcription</keyword>
<name>A0ABT3IJC4_9BACT</name>
<organism evidence="5 6">
    <name type="scientific">Chitinophaga nivalis</name>
    <dbReference type="NCBI Taxonomy" id="2991709"/>
    <lineage>
        <taxon>Bacteria</taxon>
        <taxon>Pseudomonadati</taxon>
        <taxon>Bacteroidota</taxon>
        <taxon>Chitinophagia</taxon>
        <taxon>Chitinophagales</taxon>
        <taxon>Chitinophagaceae</taxon>
        <taxon>Chitinophaga</taxon>
    </lineage>
</organism>
<keyword evidence="6" id="KW-1185">Reference proteome</keyword>
<sequence>MPRVPDIRPIFKPIQPTVKHTAGQATYTELLPAMPLAPYIYCYWQLTADPTLQQPYDYQVVADGCMDIFFDRSDPTALYIMGFSSACTTFRLTHAFDYVGIRFLPAAFPLLFKVSAGELTNRFEALDQVHPLLAKGLCQLTGHTAPLATLTASFDQYFGQLLAHTPLQPDYRLFNAIDLMLTAPANLPIEQGLDTGISPRQLRRLFDFYIGDTPKAFSKVVRFQKALRDSSLINSTTRHNFFYDAGYYDQAHFIKEFKRMYGRTPALALK</sequence>
<keyword evidence="2" id="KW-0238">DNA-binding</keyword>
<evidence type="ECO:0000256" key="3">
    <source>
        <dbReference type="ARBA" id="ARBA00023163"/>
    </source>
</evidence>
<evidence type="ECO:0000256" key="1">
    <source>
        <dbReference type="ARBA" id="ARBA00023015"/>
    </source>
</evidence>
<dbReference type="Pfam" id="PF20240">
    <property type="entry name" value="DUF6597"/>
    <property type="match status" value="1"/>
</dbReference>
<evidence type="ECO:0000313" key="5">
    <source>
        <dbReference type="EMBL" id="MCW3484080.1"/>
    </source>
</evidence>
<proteinExistence type="predicted"/>
<keyword evidence="1" id="KW-0805">Transcription regulation</keyword>